<proteinExistence type="inferred from homology"/>
<keyword evidence="3" id="KW-0479">Metal-binding</keyword>
<dbReference type="AlphaFoldDB" id="A0A931MLB7"/>
<evidence type="ECO:0000256" key="1">
    <source>
        <dbReference type="ARBA" id="ARBA00001947"/>
    </source>
</evidence>
<dbReference type="Gene3D" id="3.40.225.10">
    <property type="entry name" value="Class II aldolase/adducin N-terminal domain"/>
    <property type="match status" value="1"/>
</dbReference>
<dbReference type="FunFam" id="3.40.225.10:FF:000008">
    <property type="entry name" value="Sugar aldolase"/>
    <property type="match status" value="1"/>
</dbReference>
<dbReference type="PANTHER" id="PTHR22789:SF0">
    <property type="entry name" value="3-OXO-TETRONATE 4-PHOSPHATE DECARBOXYLASE-RELATED"/>
    <property type="match status" value="1"/>
</dbReference>
<dbReference type="EMBL" id="JADZGI010000001">
    <property type="protein sequence ID" value="MBH0113857.1"/>
    <property type="molecule type" value="Genomic_DNA"/>
</dbReference>
<organism evidence="13 14">
    <name type="scientific">Novosphingobium aureum</name>
    <dbReference type="NCBI Taxonomy" id="2792964"/>
    <lineage>
        <taxon>Bacteria</taxon>
        <taxon>Pseudomonadati</taxon>
        <taxon>Pseudomonadota</taxon>
        <taxon>Alphaproteobacteria</taxon>
        <taxon>Sphingomonadales</taxon>
        <taxon>Sphingomonadaceae</taxon>
        <taxon>Novosphingobium</taxon>
    </lineage>
</organism>
<evidence type="ECO:0000259" key="12">
    <source>
        <dbReference type="SMART" id="SM01007"/>
    </source>
</evidence>
<dbReference type="GO" id="GO:0046872">
    <property type="term" value="F:metal ion binding"/>
    <property type="evidence" value="ECO:0007669"/>
    <property type="project" value="UniProtKB-KW"/>
</dbReference>
<reference evidence="13" key="1">
    <citation type="submission" date="2020-11" db="EMBL/GenBank/DDBJ databases">
        <title>Novosphingobium aureum sp. nov., a marine bacterium isolated from sediment of a salt flat.</title>
        <authorList>
            <person name="Yoo Y."/>
            <person name="Kim J.-J."/>
        </authorList>
    </citation>
    <scope>NUCLEOTIDE SEQUENCE</scope>
    <source>
        <strain evidence="13">YJ-S2-02</strain>
    </source>
</reference>
<dbReference type="SMART" id="SM01007">
    <property type="entry name" value="Aldolase_II"/>
    <property type="match status" value="1"/>
</dbReference>
<dbReference type="GO" id="GO:0016832">
    <property type="term" value="F:aldehyde-lyase activity"/>
    <property type="evidence" value="ECO:0007669"/>
    <property type="project" value="InterPro"/>
</dbReference>
<accession>A0A931MLB7</accession>
<evidence type="ECO:0000256" key="2">
    <source>
        <dbReference type="ARBA" id="ARBA00010037"/>
    </source>
</evidence>
<comment type="caution">
    <text evidence="13">The sequence shown here is derived from an EMBL/GenBank/DDBJ whole genome shotgun (WGS) entry which is preliminary data.</text>
</comment>
<dbReference type="EC" id="4.1.1.104" evidence="8"/>
<sequence>MPGYDLKEAAEIVRAGASLFARGLATGTSGNVSRRLAAGQVLISPTNVSLGSLAADGLALIDAEGNHLAGAAPSKEWPLHLAMYRARPAAAAIVHLHATHSAAVSCMDGLDPQDCLPPLTAYQVMKFGRLPMTGWYRPGDPGLAPEIEALARAHPAILLANHGPLVAGTDMQDALARIEELEETAHLFLMLRGSRTRELTRSQITELEDHFGSANRAEESR</sequence>
<evidence type="ECO:0000313" key="13">
    <source>
        <dbReference type="EMBL" id="MBH0113857.1"/>
    </source>
</evidence>
<dbReference type="GO" id="GO:0019323">
    <property type="term" value="P:pentose catabolic process"/>
    <property type="evidence" value="ECO:0007669"/>
    <property type="project" value="InterPro"/>
</dbReference>
<keyword evidence="5" id="KW-0456">Lyase</keyword>
<dbReference type="NCBIfam" id="NF006000">
    <property type="entry name" value="PRK08130.1"/>
    <property type="match status" value="1"/>
</dbReference>
<dbReference type="InterPro" id="IPR001303">
    <property type="entry name" value="Aldolase_II/adducin_N"/>
</dbReference>
<evidence type="ECO:0000256" key="10">
    <source>
        <dbReference type="ARBA" id="ARBA00047520"/>
    </source>
</evidence>
<keyword evidence="6" id="KW-0119">Carbohydrate metabolism</keyword>
<comment type="similarity">
    <text evidence="2">Belongs to the aldolase class II family. AraD/FucA subfamily.</text>
</comment>
<protein>
    <recommendedName>
        <fullName evidence="9">3-oxo-tetronate 4-phosphate decarboxylase</fullName>
        <ecNumber evidence="8">4.1.1.104</ecNumber>
    </recommendedName>
</protein>
<dbReference type="PANTHER" id="PTHR22789">
    <property type="entry name" value="FUCULOSE PHOSPHATE ALDOLASE"/>
    <property type="match status" value="1"/>
</dbReference>
<comment type="cofactor">
    <cofactor evidence="1">
        <name>Zn(2+)</name>
        <dbReference type="ChEBI" id="CHEBI:29105"/>
    </cofactor>
</comment>
<dbReference type="RefSeq" id="WP_197164273.1">
    <property type="nucleotide sequence ID" value="NZ_JADZGI010000001.1"/>
</dbReference>
<keyword evidence="4" id="KW-0862">Zinc</keyword>
<comment type="catalytic activity">
    <reaction evidence="11">
        <text>3-dehydro-4-O-phospho-L-erythronate + H(+) = dihydroxyacetone phosphate + CO2</text>
        <dbReference type="Rhea" id="RHEA:52404"/>
        <dbReference type="ChEBI" id="CHEBI:15378"/>
        <dbReference type="ChEBI" id="CHEBI:16526"/>
        <dbReference type="ChEBI" id="CHEBI:57642"/>
        <dbReference type="ChEBI" id="CHEBI:136592"/>
        <dbReference type="EC" id="4.1.1.104"/>
    </reaction>
</comment>
<evidence type="ECO:0000256" key="4">
    <source>
        <dbReference type="ARBA" id="ARBA00022833"/>
    </source>
</evidence>
<dbReference type="Pfam" id="PF00596">
    <property type="entry name" value="Aldolase_II"/>
    <property type="match status" value="1"/>
</dbReference>
<dbReference type="SUPFAM" id="SSF53639">
    <property type="entry name" value="AraD/HMP-PK domain-like"/>
    <property type="match status" value="1"/>
</dbReference>
<evidence type="ECO:0000256" key="6">
    <source>
        <dbReference type="ARBA" id="ARBA00023277"/>
    </source>
</evidence>
<dbReference type="InterPro" id="IPR036409">
    <property type="entry name" value="Aldolase_II/adducin_N_sf"/>
</dbReference>
<comment type="function">
    <text evidence="7">Catalyzes the decarboxylation of 3-oxo-tetronate 4-phosphate to dihydroxyacetone phosphate (DHAP) and CO(2).</text>
</comment>
<evidence type="ECO:0000256" key="8">
    <source>
        <dbReference type="ARBA" id="ARBA00044772"/>
    </source>
</evidence>
<keyword evidence="14" id="KW-1185">Reference proteome</keyword>
<evidence type="ECO:0000256" key="5">
    <source>
        <dbReference type="ARBA" id="ARBA00023239"/>
    </source>
</evidence>
<evidence type="ECO:0000256" key="9">
    <source>
        <dbReference type="ARBA" id="ARBA00044803"/>
    </source>
</evidence>
<dbReference type="Proteomes" id="UP000617634">
    <property type="component" value="Unassembled WGS sequence"/>
</dbReference>
<feature type="domain" description="Class II aldolase/adducin N-terminal" evidence="12">
    <location>
        <begin position="10"/>
        <end position="189"/>
    </location>
</feature>
<dbReference type="NCBIfam" id="NF043034">
    <property type="entry name" value="OxoTetrPhDc"/>
    <property type="match status" value="1"/>
</dbReference>
<gene>
    <name evidence="13" type="ORF">I5E68_12965</name>
</gene>
<evidence type="ECO:0000256" key="3">
    <source>
        <dbReference type="ARBA" id="ARBA00022723"/>
    </source>
</evidence>
<evidence type="ECO:0000256" key="7">
    <source>
        <dbReference type="ARBA" id="ARBA00044745"/>
    </source>
</evidence>
<evidence type="ECO:0000313" key="14">
    <source>
        <dbReference type="Proteomes" id="UP000617634"/>
    </source>
</evidence>
<dbReference type="GO" id="GO:0005829">
    <property type="term" value="C:cytosol"/>
    <property type="evidence" value="ECO:0007669"/>
    <property type="project" value="TreeGrafter"/>
</dbReference>
<evidence type="ECO:0000256" key="11">
    <source>
        <dbReference type="ARBA" id="ARBA00048603"/>
    </source>
</evidence>
<name>A0A931MLB7_9SPHN</name>
<dbReference type="InterPro" id="IPR050013">
    <property type="entry name" value="OtnC"/>
</dbReference>
<comment type="catalytic activity">
    <reaction evidence="10">
        <text>3-dehydro-4-O-phospho-D-erythronate + H(+) = dihydroxyacetone phosphate + CO2</text>
        <dbReference type="Rhea" id="RHEA:52416"/>
        <dbReference type="ChEBI" id="CHEBI:15378"/>
        <dbReference type="ChEBI" id="CHEBI:16526"/>
        <dbReference type="ChEBI" id="CHEBI:57642"/>
        <dbReference type="ChEBI" id="CHEBI:136593"/>
        <dbReference type="EC" id="4.1.1.104"/>
    </reaction>
</comment>
<dbReference type="InterPro" id="IPR050197">
    <property type="entry name" value="Aldolase_class_II_sugar_metab"/>
</dbReference>